<name>A0A2A2M2N1_9BILA</name>
<dbReference type="AlphaFoldDB" id="A0A2A2M2N1"/>
<organism evidence="1 2">
    <name type="scientific">Diploscapter pachys</name>
    <dbReference type="NCBI Taxonomy" id="2018661"/>
    <lineage>
        <taxon>Eukaryota</taxon>
        <taxon>Metazoa</taxon>
        <taxon>Ecdysozoa</taxon>
        <taxon>Nematoda</taxon>
        <taxon>Chromadorea</taxon>
        <taxon>Rhabditida</taxon>
        <taxon>Rhabditina</taxon>
        <taxon>Rhabditomorpha</taxon>
        <taxon>Rhabditoidea</taxon>
        <taxon>Rhabditidae</taxon>
        <taxon>Diploscapter</taxon>
    </lineage>
</organism>
<gene>
    <name evidence="1" type="ORF">WR25_14777</name>
</gene>
<dbReference type="EMBL" id="LIAE01006052">
    <property type="protein sequence ID" value="PAV92734.1"/>
    <property type="molecule type" value="Genomic_DNA"/>
</dbReference>
<evidence type="ECO:0000313" key="1">
    <source>
        <dbReference type="EMBL" id="PAV92734.1"/>
    </source>
</evidence>
<dbReference type="Proteomes" id="UP000218231">
    <property type="component" value="Unassembled WGS sequence"/>
</dbReference>
<comment type="caution">
    <text evidence="1">The sequence shown here is derived from an EMBL/GenBank/DDBJ whole genome shotgun (WGS) entry which is preliminary data.</text>
</comment>
<proteinExistence type="predicted"/>
<keyword evidence="2" id="KW-1185">Reference proteome</keyword>
<protein>
    <submittedName>
        <fullName evidence="1">Uncharacterized protein</fullName>
    </submittedName>
</protein>
<evidence type="ECO:0000313" key="2">
    <source>
        <dbReference type="Proteomes" id="UP000218231"/>
    </source>
</evidence>
<reference evidence="1 2" key="1">
    <citation type="journal article" date="2017" name="Curr. Biol.">
        <title>Genome architecture and evolution of a unichromosomal asexual nematode.</title>
        <authorList>
            <person name="Fradin H."/>
            <person name="Zegar C."/>
            <person name="Gutwein M."/>
            <person name="Lucas J."/>
            <person name="Kovtun M."/>
            <person name="Corcoran D."/>
            <person name="Baugh L.R."/>
            <person name="Kiontke K."/>
            <person name="Gunsalus K."/>
            <person name="Fitch D.H."/>
            <person name="Piano F."/>
        </authorList>
    </citation>
    <scope>NUCLEOTIDE SEQUENCE [LARGE SCALE GENOMIC DNA]</scope>
    <source>
        <strain evidence="1">PF1309</strain>
    </source>
</reference>
<sequence length="117" mass="12788">MRKRACPIMLVKSYSAELMRRTPLSWRVSCAATLPGTANNTRCSAATAIPTCWPSGWSLWLGKIASSWLPVGSCRRYKVEAPRKLLPIICARNVLSGAWMMSSGRSNTSTELPGAMV</sequence>
<accession>A0A2A2M2N1</accession>